<feature type="region of interest" description="Disordered" evidence="1">
    <location>
        <begin position="550"/>
        <end position="583"/>
    </location>
</feature>
<dbReference type="InterPro" id="IPR011989">
    <property type="entry name" value="ARM-like"/>
</dbReference>
<feature type="region of interest" description="Disordered" evidence="1">
    <location>
        <begin position="474"/>
        <end position="526"/>
    </location>
</feature>
<feature type="compositionally biased region" description="Polar residues" evidence="1">
    <location>
        <begin position="374"/>
        <end position="387"/>
    </location>
</feature>
<protein>
    <submittedName>
        <fullName evidence="3">HEAT repeat domain-containing protein</fullName>
    </submittedName>
</protein>
<dbReference type="Proteomes" id="UP001250656">
    <property type="component" value="Unassembled WGS sequence"/>
</dbReference>
<proteinExistence type="predicted"/>
<feature type="compositionally biased region" description="Polar residues" evidence="1">
    <location>
        <begin position="405"/>
        <end position="420"/>
    </location>
</feature>
<dbReference type="EMBL" id="JAVTTP010000002">
    <property type="protein sequence ID" value="MDT7830590.1"/>
    <property type="molecule type" value="Genomic_DNA"/>
</dbReference>
<dbReference type="RefSeq" id="WP_314017033.1">
    <property type="nucleotide sequence ID" value="NZ_JAVTTP010000002.1"/>
</dbReference>
<keyword evidence="2" id="KW-0472">Membrane</keyword>
<gene>
    <name evidence="3" type="ORF">RQM65_18115</name>
</gene>
<evidence type="ECO:0000256" key="2">
    <source>
        <dbReference type="SAM" id="Phobius"/>
    </source>
</evidence>
<dbReference type="SUPFAM" id="SSF48371">
    <property type="entry name" value="ARM repeat"/>
    <property type="match status" value="1"/>
</dbReference>
<evidence type="ECO:0000256" key="1">
    <source>
        <dbReference type="SAM" id="MobiDB-lite"/>
    </source>
</evidence>
<evidence type="ECO:0000313" key="4">
    <source>
        <dbReference type="Proteomes" id="UP001250656"/>
    </source>
</evidence>
<feature type="transmembrane region" description="Helical" evidence="2">
    <location>
        <begin position="23"/>
        <end position="45"/>
    </location>
</feature>
<name>A0ABU3LA18_9FLAO</name>
<keyword evidence="2" id="KW-1133">Transmembrane helix</keyword>
<accession>A0ABU3LA18</accession>
<comment type="caution">
    <text evidence="3">The sequence shown here is derived from an EMBL/GenBank/DDBJ whole genome shotgun (WGS) entry which is preliminary data.</text>
</comment>
<organism evidence="3 4">
    <name type="scientific">Pricia mediterranea</name>
    <dbReference type="NCBI Taxonomy" id="3076079"/>
    <lineage>
        <taxon>Bacteria</taxon>
        <taxon>Pseudomonadati</taxon>
        <taxon>Bacteroidota</taxon>
        <taxon>Flavobacteriia</taxon>
        <taxon>Flavobacteriales</taxon>
        <taxon>Flavobacteriaceae</taxon>
        <taxon>Pricia</taxon>
    </lineage>
</organism>
<keyword evidence="4" id="KW-1185">Reference proteome</keyword>
<evidence type="ECO:0000313" key="3">
    <source>
        <dbReference type="EMBL" id="MDT7830590.1"/>
    </source>
</evidence>
<feature type="region of interest" description="Disordered" evidence="1">
    <location>
        <begin position="364"/>
        <end position="429"/>
    </location>
</feature>
<reference evidence="3 4" key="1">
    <citation type="submission" date="2023-09" db="EMBL/GenBank/DDBJ databases">
        <title>Novel taxa isolated from Blanes Bay.</title>
        <authorList>
            <person name="Rey-Velasco X."/>
            <person name="Lucena T."/>
        </authorList>
    </citation>
    <scope>NUCLEOTIDE SEQUENCE [LARGE SCALE GENOMIC DNA]</scope>
    <source>
        <strain evidence="3 4">S334</strain>
    </source>
</reference>
<dbReference type="Gene3D" id="1.25.10.10">
    <property type="entry name" value="Leucine-rich Repeat Variant"/>
    <property type="match status" value="1"/>
</dbReference>
<keyword evidence="2" id="KW-0812">Transmembrane</keyword>
<sequence>MYLSNLTYAVPPLMTAPEIGTDLLWKLSGFFVALGLLYFISVFFFRNKIAANSARISQRRNELSPMISEFLFYEEGVDREEKSNYIALKIKIRDLLREDLNRRILAQILLDLRKDVSGDTQKKLFRLYSDLGLEKDAFKRLQSWRWEVVAKGILELTQMQVEEAYPFIVKFINHRRGTVRKQAEIAIITLKPSGISHFLDTTQYKISEWQQLKLLDVLRNKEGFEPPRFKAWLTSTNIHVVLFALRLIKYYNQNDSSAPLIELIKHKDRQVRQQAIGCIKDFHITDALPTLKGVFSKCTGDTKLDILDAIAELGDASDIEFLEYVTQREGNFSVKSKAVGAINTIAPGSIMPTENIEPIKPYKTPGDVERPSLTPINTPPSTNQSVPLPNLETPPPVEAAAAAVSEQSNKVTLENPTPMTESKEPQKPIKDIEVVFERVDAESLDVTSTREPSRFDISEIDFLPIVVAAVTEMPSEETEIPSVEMEATFDKAKPSSDGMTPDEKKASGTIGRRPKESGDSISTNPMEEELHALISEINELDFLPLVIDKDQGASNDESDGRNKEESNDPTGSDHPNESDTLDDIEGYSLSDFEVSFEAKNSDRDSENEIDMAFDLKEDPHYDPEHGSVEDVISWLMSDNELRDIELEYETVSYPSDIEVTDQLIPEPIYYDKHEAYMMGLLDELEELGDHREIPLLQELKAEESKGFIRDRIAALMAKFNGERDNKKQAKSVDDSADLPVFSVFADLFKDLDTECKLILLDEIIHVGDEKEIEFLDGLLGDGNPKIRSKVKIVLELLIEKLSREKPKACYTKGVRDVFAKHGVLGQSNQEEKANRWNQPAESNDPIFGKAPVDVLLSESNMSSAPDFLNIGFELNEVDAEKHNLYLQDIPVIVTEVSAHKDGRSFLDQMRNFTKLFF</sequence>
<dbReference type="InterPro" id="IPR016024">
    <property type="entry name" value="ARM-type_fold"/>
</dbReference>